<dbReference type="AlphaFoldDB" id="A0A1Z3NAB1"/>
<dbReference type="Proteomes" id="UP000197003">
    <property type="component" value="Chromosome"/>
</dbReference>
<proteinExistence type="predicted"/>
<organism evidence="1 2">
    <name type="scientific">Bdellovibrio bacteriovorus</name>
    <dbReference type="NCBI Taxonomy" id="959"/>
    <lineage>
        <taxon>Bacteria</taxon>
        <taxon>Pseudomonadati</taxon>
        <taxon>Bdellovibrionota</taxon>
        <taxon>Bdellovibrionia</taxon>
        <taxon>Bdellovibrionales</taxon>
        <taxon>Pseudobdellovibrionaceae</taxon>
        <taxon>Bdellovibrio</taxon>
    </lineage>
</organism>
<dbReference type="RefSeq" id="WP_088565873.1">
    <property type="nucleotide sequence ID" value="NZ_CP020946.1"/>
</dbReference>
<name>A0A1Z3NAB1_BDEBC</name>
<evidence type="ECO:0000313" key="1">
    <source>
        <dbReference type="EMBL" id="ASD64402.1"/>
    </source>
</evidence>
<accession>A0A1Z3NAB1</accession>
<evidence type="ECO:0000313" key="2">
    <source>
        <dbReference type="Proteomes" id="UP000197003"/>
    </source>
</evidence>
<dbReference type="EMBL" id="CP020946">
    <property type="protein sequence ID" value="ASD64402.1"/>
    <property type="molecule type" value="Genomic_DNA"/>
</dbReference>
<gene>
    <name evidence="1" type="ORF">B9G79_12910</name>
</gene>
<dbReference type="OrthoDB" id="5290731at2"/>
<protein>
    <submittedName>
        <fullName evidence="1">Uncharacterized protein</fullName>
    </submittedName>
</protein>
<reference evidence="1 2" key="1">
    <citation type="submission" date="2017-04" db="EMBL/GenBank/DDBJ databases">
        <title>Whole genome sequence of Bdellovibrio bacteriovorus strain SSB218315.</title>
        <authorList>
            <person name="Oyedara O."/>
            <person name="Rodriguez-Perez M.A."/>
        </authorList>
    </citation>
    <scope>NUCLEOTIDE SEQUENCE [LARGE SCALE GENOMIC DNA]</scope>
    <source>
        <strain evidence="1 2">SSB218315</strain>
    </source>
</reference>
<sequence length="233" mass="25525">MITAKNKFFMLLLSGAVLTQMYQNCGQMGEFAVLDQASLNLDMGSSGGTDQSHPSQKDVTLPTQKVQVVNREYVASLMREVFTRSSGPVPNLESLLEQWIIKRGAQYGLGCNPYSTYSGRDCGGDISNANLPIKADDNTVRESFRVQFCENVLGMDEGVNAILEKISNRPAAPTADAVRQVYGLFYRGDGASDIIVASLLDYDKALALKGEPAMERWRALALQVCESPGWQLQ</sequence>